<comment type="caution">
    <text evidence="2">The sequence shown here is derived from an EMBL/GenBank/DDBJ whole genome shotgun (WGS) entry which is preliminary data.</text>
</comment>
<sequence length="177" mass="20813">MARMRYCTGNRHACTFYPIRRWVTVSRTNFHLCFSLGPLVVLEFANSIREVRETERKRNRIYNIERSGAGTEKKKTRKLPSIGLTLYPITRRTRKEEHREKKRGHGREMKKKKKLRGRDVSMVCFTSCCGAPMVRVRPYQRCRVRSCTRIHIYVGTAGIEMPPPSRRISLRDSPSRN</sequence>
<dbReference type="Proteomes" id="UP001430953">
    <property type="component" value="Unassembled WGS sequence"/>
</dbReference>
<evidence type="ECO:0000313" key="2">
    <source>
        <dbReference type="EMBL" id="KAL0115795.1"/>
    </source>
</evidence>
<gene>
    <name evidence="2" type="ORF">PUN28_010972</name>
</gene>
<evidence type="ECO:0000313" key="3">
    <source>
        <dbReference type="Proteomes" id="UP001430953"/>
    </source>
</evidence>
<feature type="compositionally biased region" description="Basic residues" evidence="1">
    <location>
        <begin position="100"/>
        <end position="114"/>
    </location>
</feature>
<organism evidence="2 3">
    <name type="scientific">Cardiocondyla obscurior</name>
    <dbReference type="NCBI Taxonomy" id="286306"/>
    <lineage>
        <taxon>Eukaryota</taxon>
        <taxon>Metazoa</taxon>
        <taxon>Ecdysozoa</taxon>
        <taxon>Arthropoda</taxon>
        <taxon>Hexapoda</taxon>
        <taxon>Insecta</taxon>
        <taxon>Pterygota</taxon>
        <taxon>Neoptera</taxon>
        <taxon>Endopterygota</taxon>
        <taxon>Hymenoptera</taxon>
        <taxon>Apocrita</taxon>
        <taxon>Aculeata</taxon>
        <taxon>Formicoidea</taxon>
        <taxon>Formicidae</taxon>
        <taxon>Myrmicinae</taxon>
        <taxon>Cardiocondyla</taxon>
    </lineage>
</organism>
<dbReference type="EMBL" id="JADYXP020000010">
    <property type="protein sequence ID" value="KAL0115795.1"/>
    <property type="molecule type" value="Genomic_DNA"/>
</dbReference>
<proteinExistence type="predicted"/>
<keyword evidence="3" id="KW-1185">Reference proteome</keyword>
<feature type="region of interest" description="Disordered" evidence="1">
    <location>
        <begin position="93"/>
        <end position="114"/>
    </location>
</feature>
<protein>
    <submittedName>
        <fullName evidence="2">Uncharacterized protein</fullName>
    </submittedName>
</protein>
<reference evidence="2 3" key="1">
    <citation type="submission" date="2023-03" db="EMBL/GenBank/DDBJ databases">
        <title>High recombination rates correlate with genetic variation in Cardiocondyla obscurior ants.</title>
        <authorList>
            <person name="Errbii M."/>
        </authorList>
    </citation>
    <scope>NUCLEOTIDE SEQUENCE [LARGE SCALE GENOMIC DNA]</scope>
    <source>
        <strain evidence="2">Alpha-2009</strain>
        <tissue evidence="2">Whole body</tissue>
    </source>
</reference>
<dbReference type="AlphaFoldDB" id="A0AAW2FL34"/>
<evidence type="ECO:0000256" key="1">
    <source>
        <dbReference type="SAM" id="MobiDB-lite"/>
    </source>
</evidence>
<name>A0AAW2FL34_9HYME</name>
<accession>A0AAW2FL34</accession>